<evidence type="ECO:0000256" key="1">
    <source>
        <dbReference type="PIRNR" id="PIRNR029681"/>
    </source>
</evidence>
<comment type="similarity">
    <text evidence="1">Belongs to the PagL family.</text>
</comment>
<gene>
    <name evidence="3" type="ORF">RC083_07870</name>
</gene>
<keyword evidence="1" id="KW-0472">Membrane</keyword>
<name>A0ABU1BAY8_PSEHA</name>
<comment type="subcellular location">
    <subcellularLocation>
        <location evidence="1">Cell outer membrane</location>
        <topology evidence="1">Multi-pass membrane protein</topology>
    </subcellularLocation>
</comment>
<reference evidence="3 4" key="1">
    <citation type="submission" date="2023-08" db="EMBL/GenBank/DDBJ databases">
        <title>Pseudoalteromonas haloplanktis LL1 genome.</title>
        <authorList>
            <person name="Wu S."/>
        </authorList>
    </citation>
    <scope>NUCLEOTIDE SEQUENCE [LARGE SCALE GENOMIC DNA]</scope>
    <source>
        <strain evidence="3 4">LL1</strain>
    </source>
</reference>
<dbReference type="Gene3D" id="2.40.160.20">
    <property type="match status" value="1"/>
</dbReference>
<evidence type="ECO:0000256" key="2">
    <source>
        <dbReference type="SAM" id="SignalP"/>
    </source>
</evidence>
<comment type="catalytic activity">
    <reaction evidence="1">
        <text>a 3-(acyloxy)acyl derivative of bacterial toxin + H2O = a 3-hydroxyacyl derivative of bacterial toxin + a fatty acid + H(+)</text>
        <dbReference type="Rhea" id="RHEA:12032"/>
        <dbReference type="ChEBI" id="CHEBI:15377"/>
        <dbReference type="ChEBI" id="CHEBI:15378"/>
        <dbReference type="ChEBI" id="CHEBI:28868"/>
        <dbReference type="ChEBI" id="CHEBI:136853"/>
        <dbReference type="ChEBI" id="CHEBI:140675"/>
        <dbReference type="EC" id="3.1.1.77"/>
    </reaction>
</comment>
<comment type="function">
    <text evidence="1">Has lipid A 3-O-deacylase activity. Hydrolyzes the ester bond at the 3 position of lipid A, a bioactive component of lipopolysaccharide (LPS), thereby releasing the primary fatty acyl moiety.</text>
</comment>
<feature type="signal peptide" evidence="2">
    <location>
        <begin position="1"/>
        <end position="23"/>
    </location>
</feature>
<dbReference type="Proteomes" id="UP001226574">
    <property type="component" value="Unassembled WGS sequence"/>
</dbReference>
<protein>
    <recommendedName>
        <fullName evidence="1">Lipid A deacylase</fullName>
        <ecNumber evidence="1">3.1.1.77</ecNumber>
    </recommendedName>
    <alternativeName>
        <fullName evidence="1">LPS 3-O-deacylase</fullName>
    </alternativeName>
    <alternativeName>
        <fullName evidence="1">Outer membrane enzyme</fullName>
    </alternativeName>
</protein>
<keyword evidence="1 3" id="KW-0378">Hydrolase</keyword>
<dbReference type="PIRSF" id="PIRSF029681">
    <property type="entry name" value="PagL"/>
    <property type="match status" value="1"/>
</dbReference>
<dbReference type="Pfam" id="PF09411">
    <property type="entry name" value="PagL"/>
    <property type="match status" value="1"/>
</dbReference>
<evidence type="ECO:0000313" key="3">
    <source>
        <dbReference type="EMBL" id="MDQ9091505.1"/>
    </source>
</evidence>
<dbReference type="InterPro" id="IPR018550">
    <property type="entry name" value="Lipid-A_deacylase-rel"/>
</dbReference>
<dbReference type="EMBL" id="JAVIFY010000004">
    <property type="protein sequence ID" value="MDQ9091505.1"/>
    <property type="molecule type" value="Genomic_DNA"/>
</dbReference>
<evidence type="ECO:0000313" key="4">
    <source>
        <dbReference type="Proteomes" id="UP001226574"/>
    </source>
</evidence>
<dbReference type="GO" id="GO:0016787">
    <property type="term" value="F:hydrolase activity"/>
    <property type="evidence" value="ECO:0007669"/>
    <property type="project" value="UniProtKB-KW"/>
</dbReference>
<keyword evidence="2" id="KW-0732">Signal</keyword>
<feature type="chain" id="PRO_5046549885" description="Lipid A deacylase" evidence="2">
    <location>
        <begin position="24"/>
        <end position="180"/>
    </location>
</feature>
<organism evidence="3 4">
    <name type="scientific">Pseudoalteromonas haloplanktis</name>
    <name type="common">Alteromonas haloplanktis</name>
    <dbReference type="NCBI Taxonomy" id="228"/>
    <lineage>
        <taxon>Bacteria</taxon>
        <taxon>Pseudomonadati</taxon>
        <taxon>Pseudomonadota</taxon>
        <taxon>Gammaproteobacteria</taxon>
        <taxon>Alteromonadales</taxon>
        <taxon>Pseudoalteromonadaceae</taxon>
        <taxon>Pseudoalteromonas</taxon>
    </lineage>
</organism>
<proteinExistence type="inferred from homology"/>
<keyword evidence="4" id="KW-1185">Reference proteome</keyword>
<dbReference type="EC" id="3.1.1.77" evidence="1"/>
<dbReference type="RefSeq" id="WP_309038758.1">
    <property type="nucleotide sequence ID" value="NZ_JAVIFY010000004.1"/>
</dbReference>
<sequence length="180" mass="20078">MLLKKLTLVVLVLTFMSSGLSYASDSMLSPHGYAIDYIQGEGDVKGIKLAYQYHPEHLQSLFKNTHIYLESSINFWQYGTENNHQTNTVLALSPVFQYPIGSVAGIPLFFEAGIGVSLINDTHFAGKDVSTHYQFEDRLGFVADFGKTKAALRYLHYSNAGFKSPNPGLDFISLSLARRF</sequence>
<accession>A0ABU1BAY8</accession>
<comment type="caution">
    <text evidence="3">The sequence shown here is derived from an EMBL/GenBank/DDBJ whole genome shotgun (WGS) entry which is preliminary data.</text>
</comment>
<comment type="subunit">
    <text evidence="1">Homodimer.</text>
</comment>
<keyword evidence="1" id="KW-0998">Cell outer membrane</keyword>